<name>A0ACC0PH49_RHOML</name>
<organism evidence="1 2">
    <name type="scientific">Rhododendron molle</name>
    <name type="common">Chinese azalea</name>
    <name type="synonym">Azalea mollis</name>
    <dbReference type="NCBI Taxonomy" id="49168"/>
    <lineage>
        <taxon>Eukaryota</taxon>
        <taxon>Viridiplantae</taxon>
        <taxon>Streptophyta</taxon>
        <taxon>Embryophyta</taxon>
        <taxon>Tracheophyta</taxon>
        <taxon>Spermatophyta</taxon>
        <taxon>Magnoliopsida</taxon>
        <taxon>eudicotyledons</taxon>
        <taxon>Gunneridae</taxon>
        <taxon>Pentapetalae</taxon>
        <taxon>asterids</taxon>
        <taxon>Ericales</taxon>
        <taxon>Ericaceae</taxon>
        <taxon>Ericoideae</taxon>
        <taxon>Rhodoreae</taxon>
        <taxon>Rhododendron</taxon>
    </lineage>
</organism>
<evidence type="ECO:0000313" key="1">
    <source>
        <dbReference type="EMBL" id="KAI8565042.1"/>
    </source>
</evidence>
<evidence type="ECO:0000313" key="2">
    <source>
        <dbReference type="Proteomes" id="UP001062846"/>
    </source>
</evidence>
<reference evidence="1" key="1">
    <citation type="submission" date="2022-02" db="EMBL/GenBank/DDBJ databases">
        <title>Plant Genome Project.</title>
        <authorList>
            <person name="Zhang R.-G."/>
        </authorList>
    </citation>
    <scope>NUCLEOTIDE SEQUENCE</scope>
    <source>
        <strain evidence="1">AT1</strain>
    </source>
</reference>
<gene>
    <name evidence="1" type="ORF">RHMOL_Rhmol03G0230100</name>
</gene>
<dbReference type="Proteomes" id="UP001062846">
    <property type="component" value="Chromosome 3"/>
</dbReference>
<accession>A0ACC0PH49</accession>
<keyword evidence="2" id="KW-1185">Reference proteome</keyword>
<comment type="caution">
    <text evidence="1">The sequence shown here is derived from an EMBL/GenBank/DDBJ whole genome shotgun (WGS) entry which is preliminary data.</text>
</comment>
<protein>
    <submittedName>
        <fullName evidence="1">Uncharacterized protein</fullName>
    </submittedName>
</protein>
<dbReference type="EMBL" id="CM046390">
    <property type="protein sequence ID" value="KAI8565042.1"/>
    <property type="molecule type" value="Genomic_DNA"/>
</dbReference>
<proteinExistence type="predicted"/>
<sequence>MIIKRNLKSAMPALKRCRAGDSGGEDDESSANRKKRKVNGYYPLHLLGEVAAGVIPFSGHGLQRKLGGKLGFGSWCTEDSCCREDVVEPKVKVVKDGSNNNPPAPEASRPPLVKTTRGRVQVLPSRFNDSVLDNWKKEKTSSGSGSKPSPSDSCLEPEFKPVKEKFSFKSPGIRSQLANRSNGIRGQIGGSNNGIRRQIGSTSNRERSEDKVSYQYLKVPPWLGEYERLKNFNNFSSNYSSSRSALTPSLHEQVRETGKSRVGELEEPVVDLAGISGLVEEEDGKRKSGLLLYGLDDEFGCGDIVWAKSGKNYPAWPAIVLDPTTQAPQQVLSFRVAGAVCVMFFGYSGNGTQRDYAWVKQGMIFPFIDNVDRFQGQTDLNDSKPSDLRSAIEEAFLAEHGFTEMLMVEINVAAGNLDYLESVRGGVLEASDSNQEQECNTHKQNAFKRKEEWSCEGCGSSLLYKTSNEIKASIPGCRLCDSCAKLKKNKHSCGICKKIRNHLDTGSWVRCGSCKVWVHAACDKMSSNFSKDLGAAGYYCPECRAKFNFELSDSEDWQPKVKNNKKNVLPDKVTVVCSGVEGVYFPSLHLVICKCGYCGTEKQALSEWERHTGSKWKNWKTSVRVKDSMLPLEQWMLQMAEYHARTVVSVTSLKRPSMKVRKQKLLNFLQENYEPVYAKWTTERCAVCRWVEDWDYNKIVICNRCQIAVHQECYGARNVKDFTSWVCRACETPNIKRECCLCPVKGMFTFKGGALKPTDVESLWVHVTCAWFQPDVAFSSDEKMEPAVGILRIPSHSFVKICVICKQIHGSCTQCSKCSTYYHAMCASRAGYRMELHSLEKNGKPMTKMVSYCAYHRAPNPDTVLIIQTPLGVISTKNLLQDKKRTGSRLIASNRLKLEECSTMDVNEIELVSAARCRIFKRTKNKRTGEHAVAHHVTGPSHHSLRALQRLNIFREIEEPKAFSSFRERLQHLQRTENDRVCFGRSGIHGWGLFARRNIQEGEMVLEYRGEQVRRSVADLREAQYRAEGKDCYLFKISEEVVVDATDKGNIARLINHSCMPNCYARIMSVGHDESRIVLIAKTDVSAGDELTYDYLFDPDECDDFKVPCLCKAPNCRKYMN</sequence>